<sequence length="252" mass="29524">MDIIEFQNKLKDIQTLALNNGKQVRAELVEKFFGDEGMDQDKLQKVYDYLEVQGIHVTGKGEKNKEEEQPSEKKRESVPLTGEEEDYLKEYLKAFGFEENLRNRQELLQACIRKEEGARESLIRSCQRELADIARELNSREVLFADLLSEANTAFLTVLEELEYQDEKEELSELRLMEKVRRLVEEFLEDQTRQKREDNFLVEKVQNLEERVKALTDDDNVKYSVEELSAFLDMEPEEMEAILRLTGDDSGK</sequence>
<evidence type="ECO:0000313" key="3">
    <source>
        <dbReference type="Proteomes" id="UP000823850"/>
    </source>
</evidence>
<name>A0A9D2RCM8_9FIRM</name>
<evidence type="ECO:0000256" key="1">
    <source>
        <dbReference type="SAM" id="MobiDB-lite"/>
    </source>
</evidence>
<dbReference type="SUPFAM" id="SSF88946">
    <property type="entry name" value="Sigma2 domain of RNA polymerase sigma factors"/>
    <property type="match status" value="1"/>
</dbReference>
<evidence type="ECO:0000313" key="2">
    <source>
        <dbReference type="EMBL" id="HJD39951.1"/>
    </source>
</evidence>
<dbReference type="GO" id="GO:0006352">
    <property type="term" value="P:DNA-templated transcription initiation"/>
    <property type="evidence" value="ECO:0007669"/>
    <property type="project" value="InterPro"/>
</dbReference>
<gene>
    <name evidence="2" type="ORF">H9913_07960</name>
</gene>
<dbReference type="Proteomes" id="UP000823850">
    <property type="component" value="Unassembled WGS sequence"/>
</dbReference>
<dbReference type="EMBL" id="DWUX01000142">
    <property type="protein sequence ID" value="HJD39951.1"/>
    <property type="molecule type" value="Genomic_DNA"/>
</dbReference>
<accession>A0A9D2RCM8</accession>
<dbReference type="AlphaFoldDB" id="A0A9D2RCM8"/>
<dbReference type="GO" id="GO:0003700">
    <property type="term" value="F:DNA-binding transcription factor activity"/>
    <property type="evidence" value="ECO:0007669"/>
    <property type="project" value="InterPro"/>
</dbReference>
<organism evidence="2 3">
    <name type="scientific">Candidatus Blautia stercoripullorum</name>
    <dbReference type="NCBI Taxonomy" id="2838502"/>
    <lineage>
        <taxon>Bacteria</taxon>
        <taxon>Bacillati</taxon>
        <taxon>Bacillota</taxon>
        <taxon>Clostridia</taxon>
        <taxon>Lachnospirales</taxon>
        <taxon>Lachnospiraceae</taxon>
        <taxon>Blautia</taxon>
    </lineage>
</organism>
<reference evidence="2" key="2">
    <citation type="submission" date="2021-04" db="EMBL/GenBank/DDBJ databases">
        <authorList>
            <person name="Gilroy R."/>
        </authorList>
    </citation>
    <scope>NUCLEOTIDE SEQUENCE</scope>
    <source>
        <strain evidence="2">ChiW19-6364</strain>
    </source>
</reference>
<proteinExistence type="predicted"/>
<feature type="region of interest" description="Disordered" evidence="1">
    <location>
        <begin position="60"/>
        <end position="80"/>
    </location>
</feature>
<feature type="compositionally biased region" description="Basic and acidic residues" evidence="1">
    <location>
        <begin position="60"/>
        <end position="77"/>
    </location>
</feature>
<comment type="caution">
    <text evidence="2">The sequence shown here is derived from an EMBL/GenBank/DDBJ whole genome shotgun (WGS) entry which is preliminary data.</text>
</comment>
<protein>
    <submittedName>
        <fullName evidence="2">RNA polymerase subunit sigma-70</fullName>
    </submittedName>
</protein>
<dbReference type="InterPro" id="IPR013325">
    <property type="entry name" value="RNA_pol_sigma_r2"/>
</dbReference>
<reference evidence="2" key="1">
    <citation type="journal article" date="2021" name="PeerJ">
        <title>Extensive microbial diversity within the chicken gut microbiome revealed by metagenomics and culture.</title>
        <authorList>
            <person name="Gilroy R."/>
            <person name="Ravi A."/>
            <person name="Getino M."/>
            <person name="Pursley I."/>
            <person name="Horton D.L."/>
            <person name="Alikhan N.F."/>
            <person name="Baker D."/>
            <person name="Gharbi K."/>
            <person name="Hall N."/>
            <person name="Watson M."/>
            <person name="Adriaenssens E.M."/>
            <person name="Foster-Nyarko E."/>
            <person name="Jarju S."/>
            <person name="Secka A."/>
            <person name="Antonio M."/>
            <person name="Oren A."/>
            <person name="Chaudhuri R.R."/>
            <person name="La Ragione R."/>
            <person name="Hildebrand F."/>
            <person name="Pallen M.J."/>
        </authorList>
    </citation>
    <scope>NUCLEOTIDE SEQUENCE</scope>
    <source>
        <strain evidence="2">ChiW19-6364</strain>
    </source>
</reference>